<keyword evidence="10" id="KW-1185">Reference proteome</keyword>
<dbReference type="Pfam" id="PF07690">
    <property type="entry name" value="MFS_1"/>
    <property type="match status" value="1"/>
</dbReference>
<dbReference type="PANTHER" id="PTHR43826:SF3">
    <property type="entry name" value="GLUCOSE-6-PHOSPHATE EXCHANGER SLC37A4"/>
    <property type="match status" value="1"/>
</dbReference>
<evidence type="ECO:0000259" key="8">
    <source>
        <dbReference type="PROSITE" id="PS50850"/>
    </source>
</evidence>
<evidence type="ECO:0000256" key="4">
    <source>
        <dbReference type="ARBA" id="ARBA00022989"/>
    </source>
</evidence>
<dbReference type="GO" id="GO:0061513">
    <property type="term" value="F:glucose 6-phosphate:phosphate antiporter activity"/>
    <property type="evidence" value="ECO:0007669"/>
    <property type="project" value="TreeGrafter"/>
</dbReference>
<comment type="subcellular location">
    <subcellularLocation>
        <location evidence="1">Endomembrane system</location>
        <topology evidence="1">Multi-pass membrane protein</topology>
    </subcellularLocation>
</comment>
<feature type="transmembrane region" description="Helical" evidence="7">
    <location>
        <begin position="389"/>
        <end position="409"/>
    </location>
</feature>
<dbReference type="AlphaFoldDB" id="A0A210Q2T8"/>
<accession>A0A210Q2T8</accession>
<comment type="similarity">
    <text evidence="2">Belongs to the major facilitator superfamily. Organophosphate:Pi antiporter (OPA) (TC 2.A.1.4) family.</text>
</comment>
<dbReference type="GO" id="GO:0005789">
    <property type="term" value="C:endoplasmic reticulum membrane"/>
    <property type="evidence" value="ECO:0007669"/>
    <property type="project" value="TreeGrafter"/>
</dbReference>
<dbReference type="PROSITE" id="PS50850">
    <property type="entry name" value="MFS"/>
    <property type="match status" value="1"/>
</dbReference>
<dbReference type="Proteomes" id="UP000242188">
    <property type="component" value="Unassembled WGS sequence"/>
</dbReference>
<evidence type="ECO:0000256" key="3">
    <source>
        <dbReference type="ARBA" id="ARBA00022692"/>
    </source>
</evidence>
<comment type="caution">
    <text evidence="9">The sequence shown here is derived from an EMBL/GenBank/DDBJ whole genome shotgun (WGS) entry which is preliminary data.</text>
</comment>
<keyword evidence="4 7" id="KW-1133">Transmembrane helix</keyword>
<dbReference type="OrthoDB" id="3639251at2759"/>
<evidence type="ECO:0000256" key="2">
    <source>
        <dbReference type="ARBA" id="ARBA00009598"/>
    </source>
</evidence>
<evidence type="ECO:0000256" key="5">
    <source>
        <dbReference type="ARBA" id="ARBA00023136"/>
    </source>
</evidence>
<dbReference type="InterPro" id="IPR051337">
    <property type="entry name" value="OPA_Antiporter"/>
</dbReference>
<sequence>MVLTGKQIVVLTNLYVSYALYVYVRRSFSFAMPTVSETANLDKSQLGMILSSQSLAYTISKFGCGILADIVSPNILLSGGLILSGLTAVCFTTTTSAVIMSAIWFLNGLAQGPGWPAIAVCLKHLCAPEQFGSAWSVVSTSMNVAGMVGPLLTTVLIAQSNWQTCIQLAGFVSISFGCITFFLVKTDPKSNSTTPTSPNRDKSSPNEGEDLSRWQLLFLPGFLGVCLSMMATSVVQYGTLNWTQLYMVQERGLTPMSGSAFVSSEELGGIVGSCVAGFLSDFLISKNPGVARHLMRQVVVMYFMLFLTGVLYWITYSLSSSTSQLMVTIMGFCTGFGVYGPVAIFGVIALESGPENRAGTLHAIFGLFSNAGVFISGLPLSYIAKLYDWQTVFLLQSTLITMTFLYFILKLRTTFKSSNQKLFYIF</sequence>
<protein>
    <submittedName>
        <fullName evidence="9">Glucose-6-phosphate translocase</fullName>
    </submittedName>
</protein>
<keyword evidence="3 7" id="KW-0812">Transmembrane</keyword>
<dbReference type="InterPro" id="IPR000849">
    <property type="entry name" value="Sugar_P_transporter"/>
</dbReference>
<feature type="domain" description="Major facilitator superfamily (MFS) profile" evidence="8">
    <location>
        <begin position="1"/>
        <end position="415"/>
    </location>
</feature>
<evidence type="ECO:0000313" key="10">
    <source>
        <dbReference type="Proteomes" id="UP000242188"/>
    </source>
</evidence>
<dbReference type="EMBL" id="NEDP02005177">
    <property type="protein sequence ID" value="OWF43047.1"/>
    <property type="molecule type" value="Genomic_DNA"/>
</dbReference>
<feature type="transmembrane region" description="Helical" evidence="7">
    <location>
        <begin position="134"/>
        <end position="158"/>
    </location>
</feature>
<dbReference type="PANTHER" id="PTHR43826">
    <property type="entry name" value="GLUCOSE-6-PHOSPHATE EXCHANGER SLC37A4"/>
    <property type="match status" value="1"/>
</dbReference>
<keyword evidence="5 7" id="KW-0472">Membrane</keyword>
<name>A0A210Q2T8_MIZYE</name>
<dbReference type="Gene3D" id="1.20.1250.20">
    <property type="entry name" value="MFS general substrate transporter like domains"/>
    <property type="match status" value="2"/>
</dbReference>
<evidence type="ECO:0000256" key="6">
    <source>
        <dbReference type="SAM" id="MobiDB-lite"/>
    </source>
</evidence>
<dbReference type="STRING" id="6573.A0A210Q2T8"/>
<feature type="transmembrane region" description="Helical" evidence="7">
    <location>
        <begin position="362"/>
        <end position="383"/>
    </location>
</feature>
<dbReference type="InterPro" id="IPR011701">
    <property type="entry name" value="MFS"/>
</dbReference>
<dbReference type="PIRSF" id="PIRSF002808">
    <property type="entry name" value="Hexose_phosphate_transp"/>
    <property type="match status" value="1"/>
</dbReference>
<dbReference type="InterPro" id="IPR036259">
    <property type="entry name" value="MFS_trans_sf"/>
</dbReference>
<feature type="transmembrane region" description="Helical" evidence="7">
    <location>
        <begin position="165"/>
        <end position="184"/>
    </location>
</feature>
<feature type="transmembrane region" description="Helical" evidence="7">
    <location>
        <begin position="326"/>
        <end position="350"/>
    </location>
</feature>
<reference evidence="9 10" key="1">
    <citation type="journal article" date="2017" name="Nat. Ecol. Evol.">
        <title>Scallop genome provides insights into evolution of bilaterian karyotype and development.</title>
        <authorList>
            <person name="Wang S."/>
            <person name="Zhang J."/>
            <person name="Jiao W."/>
            <person name="Li J."/>
            <person name="Xun X."/>
            <person name="Sun Y."/>
            <person name="Guo X."/>
            <person name="Huan P."/>
            <person name="Dong B."/>
            <person name="Zhang L."/>
            <person name="Hu X."/>
            <person name="Sun X."/>
            <person name="Wang J."/>
            <person name="Zhao C."/>
            <person name="Wang Y."/>
            <person name="Wang D."/>
            <person name="Huang X."/>
            <person name="Wang R."/>
            <person name="Lv J."/>
            <person name="Li Y."/>
            <person name="Zhang Z."/>
            <person name="Liu B."/>
            <person name="Lu W."/>
            <person name="Hui Y."/>
            <person name="Liang J."/>
            <person name="Zhou Z."/>
            <person name="Hou R."/>
            <person name="Li X."/>
            <person name="Liu Y."/>
            <person name="Li H."/>
            <person name="Ning X."/>
            <person name="Lin Y."/>
            <person name="Zhao L."/>
            <person name="Xing Q."/>
            <person name="Dou J."/>
            <person name="Li Y."/>
            <person name="Mao J."/>
            <person name="Guo H."/>
            <person name="Dou H."/>
            <person name="Li T."/>
            <person name="Mu C."/>
            <person name="Jiang W."/>
            <person name="Fu Q."/>
            <person name="Fu X."/>
            <person name="Miao Y."/>
            <person name="Liu J."/>
            <person name="Yu Q."/>
            <person name="Li R."/>
            <person name="Liao H."/>
            <person name="Li X."/>
            <person name="Kong Y."/>
            <person name="Jiang Z."/>
            <person name="Chourrout D."/>
            <person name="Li R."/>
            <person name="Bao Z."/>
        </authorList>
    </citation>
    <scope>NUCLEOTIDE SEQUENCE [LARGE SCALE GENOMIC DNA]</scope>
    <source>
        <strain evidence="9 10">PY_sf001</strain>
    </source>
</reference>
<feature type="transmembrane region" description="Helical" evidence="7">
    <location>
        <begin position="6"/>
        <end position="24"/>
    </location>
</feature>
<evidence type="ECO:0000313" key="9">
    <source>
        <dbReference type="EMBL" id="OWF43047.1"/>
    </source>
</evidence>
<dbReference type="GO" id="GO:0035435">
    <property type="term" value="P:phosphate ion transmembrane transport"/>
    <property type="evidence" value="ECO:0007669"/>
    <property type="project" value="TreeGrafter"/>
</dbReference>
<feature type="region of interest" description="Disordered" evidence="6">
    <location>
        <begin position="189"/>
        <end position="208"/>
    </location>
</feature>
<evidence type="ECO:0000256" key="7">
    <source>
        <dbReference type="SAM" id="Phobius"/>
    </source>
</evidence>
<dbReference type="InterPro" id="IPR020846">
    <property type="entry name" value="MFS_dom"/>
</dbReference>
<organism evidence="9 10">
    <name type="scientific">Mizuhopecten yessoensis</name>
    <name type="common">Japanese scallop</name>
    <name type="synonym">Patinopecten yessoensis</name>
    <dbReference type="NCBI Taxonomy" id="6573"/>
    <lineage>
        <taxon>Eukaryota</taxon>
        <taxon>Metazoa</taxon>
        <taxon>Spiralia</taxon>
        <taxon>Lophotrochozoa</taxon>
        <taxon>Mollusca</taxon>
        <taxon>Bivalvia</taxon>
        <taxon>Autobranchia</taxon>
        <taxon>Pteriomorphia</taxon>
        <taxon>Pectinida</taxon>
        <taxon>Pectinoidea</taxon>
        <taxon>Pectinidae</taxon>
        <taxon>Mizuhopecten</taxon>
    </lineage>
</organism>
<proteinExistence type="inferred from homology"/>
<dbReference type="SUPFAM" id="SSF103473">
    <property type="entry name" value="MFS general substrate transporter"/>
    <property type="match status" value="1"/>
</dbReference>
<feature type="transmembrane region" description="Helical" evidence="7">
    <location>
        <begin position="214"/>
        <end position="237"/>
    </location>
</feature>
<evidence type="ECO:0000256" key="1">
    <source>
        <dbReference type="ARBA" id="ARBA00004127"/>
    </source>
</evidence>
<feature type="compositionally biased region" description="Polar residues" evidence="6">
    <location>
        <begin position="189"/>
        <end position="198"/>
    </location>
</feature>
<feature type="transmembrane region" description="Helical" evidence="7">
    <location>
        <begin position="294"/>
        <end position="314"/>
    </location>
</feature>
<feature type="transmembrane region" description="Helical" evidence="7">
    <location>
        <begin position="81"/>
        <end position="106"/>
    </location>
</feature>
<gene>
    <name evidence="9" type="ORF">KP79_PYT01949</name>
</gene>